<dbReference type="EMBL" id="JABBWE010000013">
    <property type="protein sequence ID" value="KAG1798611.1"/>
    <property type="molecule type" value="Genomic_DNA"/>
</dbReference>
<evidence type="ECO:0000313" key="2">
    <source>
        <dbReference type="Proteomes" id="UP000719766"/>
    </source>
</evidence>
<reference evidence="1" key="1">
    <citation type="journal article" date="2020" name="New Phytol.">
        <title>Comparative genomics reveals dynamic genome evolution in host specialist ectomycorrhizal fungi.</title>
        <authorList>
            <person name="Lofgren L.A."/>
            <person name="Nguyen N.H."/>
            <person name="Vilgalys R."/>
            <person name="Ruytinx J."/>
            <person name="Liao H.L."/>
            <person name="Branco S."/>
            <person name="Kuo A."/>
            <person name="LaButti K."/>
            <person name="Lipzen A."/>
            <person name="Andreopoulos W."/>
            <person name="Pangilinan J."/>
            <person name="Riley R."/>
            <person name="Hundley H."/>
            <person name="Na H."/>
            <person name="Barry K."/>
            <person name="Grigoriev I.V."/>
            <person name="Stajich J.E."/>
            <person name="Kennedy P.G."/>
        </authorList>
    </citation>
    <scope>NUCLEOTIDE SEQUENCE</scope>
    <source>
        <strain evidence="1">S12</strain>
    </source>
</reference>
<accession>A0A9P7DMT5</accession>
<dbReference type="AlphaFoldDB" id="A0A9P7DMT5"/>
<sequence length="342" mass="38084">MARFCFADLPIELVHIIIIYAAQPTFDQDERYDRASPYSSALNLCLVSKFLRRAALPELLHTILLPKSRNVTAFVQALLIQEAYKKANNAFQCDYASHVRKMWIGPPDDNFTSASERSHAISLLTPVMFAAPSLALSWKSVDLLIECLEHAWRSRPATPVNEEHSQPPWKTQTLSLTVGNPIHGTKWNSLTDTPQGSAFLASICHLSSITYVYRDYTSPQPLISSQAYRLPDWMKTAPLASFKSLQTVTLPYPRTQAPVSVSGLSNRGVDMHMELLAFPATVLRTQNGIPNAIQAFTGTGTISSPGEEAIRSDGTHLRLSLSKLRWYSGLGHGWEKIWACML</sequence>
<dbReference type="Proteomes" id="UP000719766">
    <property type="component" value="Unassembled WGS sequence"/>
</dbReference>
<protein>
    <recommendedName>
        <fullName evidence="3">F-box domain-containing protein</fullName>
    </recommendedName>
</protein>
<name>A0A9P7DMT5_9AGAM</name>
<gene>
    <name evidence="1" type="ORF">HD556DRAFT_1306053</name>
</gene>
<dbReference type="GeneID" id="64593631"/>
<organism evidence="1 2">
    <name type="scientific">Suillus plorans</name>
    <dbReference type="NCBI Taxonomy" id="116603"/>
    <lineage>
        <taxon>Eukaryota</taxon>
        <taxon>Fungi</taxon>
        <taxon>Dikarya</taxon>
        <taxon>Basidiomycota</taxon>
        <taxon>Agaricomycotina</taxon>
        <taxon>Agaricomycetes</taxon>
        <taxon>Agaricomycetidae</taxon>
        <taxon>Boletales</taxon>
        <taxon>Suillineae</taxon>
        <taxon>Suillaceae</taxon>
        <taxon>Suillus</taxon>
    </lineage>
</organism>
<dbReference type="OrthoDB" id="2606310at2759"/>
<evidence type="ECO:0000313" key="1">
    <source>
        <dbReference type="EMBL" id="KAG1798611.1"/>
    </source>
</evidence>
<evidence type="ECO:0008006" key="3">
    <source>
        <dbReference type="Google" id="ProtNLM"/>
    </source>
</evidence>
<keyword evidence="2" id="KW-1185">Reference proteome</keyword>
<dbReference type="RefSeq" id="XP_041163297.1">
    <property type="nucleotide sequence ID" value="XM_041299867.1"/>
</dbReference>
<comment type="caution">
    <text evidence="1">The sequence shown here is derived from an EMBL/GenBank/DDBJ whole genome shotgun (WGS) entry which is preliminary data.</text>
</comment>
<proteinExistence type="predicted"/>